<proteinExistence type="predicted"/>
<evidence type="ECO:0000313" key="2">
    <source>
        <dbReference type="Proteomes" id="UP000503313"/>
    </source>
</evidence>
<dbReference type="RefSeq" id="WP_129012078.1">
    <property type="nucleotide sequence ID" value="NZ_CP053835.1"/>
</dbReference>
<evidence type="ECO:0008006" key="3">
    <source>
        <dbReference type="Google" id="ProtNLM"/>
    </source>
</evidence>
<dbReference type="AlphaFoldDB" id="A0AAE7E6F6"/>
<reference evidence="1 2" key="1">
    <citation type="submission" date="2020-05" db="EMBL/GenBank/DDBJ databases">
        <title>Complete genome sequencing of Campylobacter and Arcobacter type strains.</title>
        <authorList>
            <person name="Miller W.G."/>
            <person name="Yee E."/>
        </authorList>
    </citation>
    <scope>NUCLEOTIDE SEQUENCE [LARGE SCALE GENOMIC DNA]</scope>
    <source>
        <strain evidence="1 2">LMG 25694</strain>
    </source>
</reference>
<dbReference type="Proteomes" id="UP000503313">
    <property type="component" value="Chromosome"/>
</dbReference>
<accession>A0AAE7E6F6</accession>
<dbReference type="KEGG" id="adz:ADFLV_1300"/>
<dbReference type="EMBL" id="CP053835">
    <property type="protein sequence ID" value="QKF77332.1"/>
    <property type="molecule type" value="Genomic_DNA"/>
</dbReference>
<sequence>MPKKLEKILKCIEDIDFILNHNNFKITQEIEDKIIKPAINMNIMRIAEQFKKLKDDFEIKILKNFKNEDLKSMSDIFGNYDLDDISVENIIKNHLPTIKATIEKIREI</sequence>
<keyword evidence="2" id="KW-1185">Reference proteome</keyword>
<gene>
    <name evidence="1" type="ORF">ADFLV_1300</name>
</gene>
<name>A0AAE7E6F6_9BACT</name>
<organism evidence="1 2">
    <name type="scientific">Arcobacter defluvii</name>
    <dbReference type="NCBI Taxonomy" id="873191"/>
    <lineage>
        <taxon>Bacteria</taxon>
        <taxon>Pseudomonadati</taxon>
        <taxon>Campylobacterota</taxon>
        <taxon>Epsilonproteobacteria</taxon>
        <taxon>Campylobacterales</taxon>
        <taxon>Arcobacteraceae</taxon>
        <taxon>Arcobacter</taxon>
    </lineage>
</organism>
<evidence type="ECO:0000313" key="1">
    <source>
        <dbReference type="EMBL" id="QKF77332.1"/>
    </source>
</evidence>
<protein>
    <recommendedName>
        <fullName evidence="3">DUF86 domain-containing protein</fullName>
    </recommendedName>
</protein>